<keyword evidence="3" id="KW-1185">Reference proteome</keyword>
<dbReference type="AlphaFoldDB" id="A0A3P7JR24"/>
<dbReference type="EMBL" id="UYYB01145768">
    <property type="protein sequence ID" value="VDM85816.1"/>
    <property type="molecule type" value="Genomic_DNA"/>
</dbReference>
<gene>
    <name evidence="2" type="ORF">SVUK_LOCUS20814</name>
</gene>
<reference evidence="2 3" key="1">
    <citation type="submission" date="2018-11" db="EMBL/GenBank/DDBJ databases">
        <authorList>
            <consortium name="Pathogen Informatics"/>
        </authorList>
    </citation>
    <scope>NUCLEOTIDE SEQUENCE [LARGE SCALE GENOMIC DNA]</scope>
</reference>
<feature type="non-terminal residue" evidence="2">
    <location>
        <position position="93"/>
    </location>
</feature>
<sequence length="93" mass="10713">MVDLADFFFDEKPEQFLATLYDVTVEAMTNAPNCSATNSSSEPFTSPPKKPRRTLDLHQVDDHTKRFCIQLTHSMLRTGVFTKFNPILQKLYE</sequence>
<accession>A0A3P7JR24</accession>
<feature type="region of interest" description="Disordered" evidence="1">
    <location>
        <begin position="32"/>
        <end position="54"/>
    </location>
</feature>
<dbReference type="Proteomes" id="UP000270094">
    <property type="component" value="Unassembled WGS sequence"/>
</dbReference>
<feature type="compositionally biased region" description="Polar residues" evidence="1">
    <location>
        <begin position="32"/>
        <end position="44"/>
    </location>
</feature>
<evidence type="ECO:0000313" key="3">
    <source>
        <dbReference type="Proteomes" id="UP000270094"/>
    </source>
</evidence>
<dbReference type="OrthoDB" id="10448472at2759"/>
<evidence type="ECO:0000256" key="1">
    <source>
        <dbReference type="SAM" id="MobiDB-lite"/>
    </source>
</evidence>
<organism evidence="2 3">
    <name type="scientific">Strongylus vulgaris</name>
    <name type="common">Blood worm</name>
    <dbReference type="NCBI Taxonomy" id="40348"/>
    <lineage>
        <taxon>Eukaryota</taxon>
        <taxon>Metazoa</taxon>
        <taxon>Ecdysozoa</taxon>
        <taxon>Nematoda</taxon>
        <taxon>Chromadorea</taxon>
        <taxon>Rhabditida</taxon>
        <taxon>Rhabditina</taxon>
        <taxon>Rhabditomorpha</taxon>
        <taxon>Strongyloidea</taxon>
        <taxon>Strongylidae</taxon>
        <taxon>Strongylus</taxon>
    </lineage>
</organism>
<proteinExistence type="predicted"/>
<protein>
    <submittedName>
        <fullName evidence="2">Uncharacterized protein</fullName>
    </submittedName>
</protein>
<name>A0A3P7JR24_STRVU</name>
<evidence type="ECO:0000313" key="2">
    <source>
        <dbReference type="EMBL" id="VDM85816.1"/>
    </source>
</evidence>